<accession>A0A1G2U0D0</accession>
<dbReference type="Proteomes" id="UP000179283">
    <property type="component" value="Unassembled WGS sequence"/>
</dbReference>
<keyword evidence="2" id="KW-0547">Nucleotide-binding</keyword>
<evidence type="ECO:0000256" key="2">
    <source>
        <dbReference type="ARBA" id="ARBA00022741"/>
    </source>
</evidence>
<dbReference type="Gene3D" id="3.40.1190.10">
    <property type="entry name" value="Mur-like, catalytic domain"/>
    <property type="match status" value="1"/>
</dbReference>
<feature type="domain" description="Mur ligase C-terminal" evidence="4">
    <location>
        <begin position="275"/>
        <end position="400"/>
    </location>
</feature>
<dbReference type="GO" id="GO:0005524">
    <property type="term" value="F:ATP binding"/>
    <property type="evidence" value="ECO:0007669"/>
    <property type="project" value="UniProtKB-KW"/>
</dbReference>
<name>A0A1G2U0D0_9BACT</name>
<organism evidence="6 7">
    <name type="scientific">Candidatus Zambryskibacteria bacterium RIFCSPLOWO2_01_FULL_43_17</name>
    <dbReference type="NCBI Taxonomy" id="1802760"/>
    <lineage>
        <taxon>Bacteria</taxon>
        <taxon>Candidatus Zambryskiibacteriota</taxon>
    </lineage>
</organism>
<dbReference type="InterPro" id="IPR051046">
    <property type="entry name" value="MurCDEF_CellWall_CoF430Synth"/>
</dbReference>
<evidence type="ECO:0000259" key="4">
    <source>
        <dbReference type="Pfam" id="PF02875"/>
    </source>
</evidence>
<dbReference type="Pfam" id="PF02875">
    <property type="entry name" value="Mur_ligase_C"/>
    <property type="match status" value="1"/>
</dbReference>
<dbReference type="InterPro" id="IPR036565">
    <property type="entry name" value="Mur-like_cat_sf"/>
</dbReference>
<dbReference type="SUPFAM" id="SSF53623">
    <property type="entry name" value="MurD-like peptide ligases, catalytic domain"/>
    <property type="match status" value="1"/>
</dbReference>
<evidence type="ECO:0000259" key="5">
    <source>
        <dbReference type="Pfam" id="PF08245"/>
    </source>
</evidence>
<protein>
    <recommendedName>
        <fullName evidence="8">UDP-N-acetylmuramoyl-tripeptide--D-alanyl-D-alanine ligase</fullName>
    </recommendedName>
</protein>
<sequence>MKSVLKNLVVLVLTWEAKLVLKKYKPKIVAVTGSVGKTSAKDAIYTVLSGSLFARKSDKSFNSEIGVPLTILGCRNGWNNPFIWLRNIIEGIMLIILPNHYPKWLVLEVGADRPGDIENLSKWIAPDIAVVTKLADVPVHVEFFEDAEALYREKAFLVRAVKNDGVVILNSDDEDVLSMREQTTARTLLFGTKSPAEVIATSYRVLYEETDMNKTPNGIVFDVSHGKEFARINIFGGLGLQHLYSALAGVAVGRALNIKIEKISKSFFKHETPRGRMKILRGVKDSILIDDSYNSSPLALMEALNTLELIETTGRKIAVLGDMLELGRFSPDEHKKAGEKVAKVAQILFTIGVRARGIAEGALNAGMSEKDIFQFEDSGKAGKELEQKLKSYDVVLVKGSQGIRTERVMEEIMAEPERKDELLVRQEREWIRR</sequence>
<dbReference type="PANTHER" id="PTHR43024">
    <property type="entry name" value="UDP-N-ACETYLMURAMOYL-TRIPEPTIDE--D-ALANYL-D-ALANINE LIGASE"/>
    <property type="match status" value="1"/>
</dbReference>
<feature type="domain" description="Mur ligase central" evidence="5">
    <location>
        <begin position="103"/>
        <end position="250"/>
    </location>
</feature>
<keyword evidence="3" id="KW-0067">ATP-binding</keyword>
<dbReference type="AlphaFoldDB" id="A0A1G2U0D0"/>
<dbReference type="InterPro" id="IPR004101">
    <property type="entry name" value="Mur_ligase_C"/>
</dbReference>
<gene>
    <name evidence="6" type="ORF">A2920_02880</name>
</gene>
<evidence type="ECO:0008006" key="8">
    <source>
        <dbReference type="Google" id="ProtNLM"/>
    </source>
</evidence>
<dbReference type="InterPro" id="IPR013221">
    <property type="entry name" value="Mur_ligase_cen"/>
</dbReference>
<reference evidence="6 7" key="1">
    <citation type="journal article" date="2016" name="Nat. Commun.">
        <title>Thousands of microbial genomes shed light on interconnected biogeochemical processes in an aquifer system.</title>
        <authorList>
            <person name="Anantharaman K."/>
            <person name="Brown C.T."/>
            <person name="Hug L.A."/>
            <person name="Sharon I."/>
            <person name="Castelle C.J."/>
            <person name="Probst A.J."/>
            <person name="Thomas B.C."/>
            <person name="Singh A."/>
            <person name="Wilkins M.J."/>
            <person name="Karaoz U."/>
            <person name="Brodie E.L."/>
            <person name="Williams K.H."/>
            <person name="Hubbard S.S."/>
            <person name="Banfield J.F."/>
        </authorList>
    </citation>
    <scope>NUCLEOTIDE SEQUENCE [LARGE SCALE GENOMIC DNA]</scope>
</reference>
<dbReference type="SUPFAM" id="SSF53244">
    <property type="entry name" value="MurD-like peptide ligases, peptide-binding domain"/>
    <property type="match status" value="1"/>
</dbReference>
<comment type="caution">
    <text evidence="6">The sequence shown here is derived from an EMBL/GenBank/DDBJ whole genome shotgun (WGS) entry which is preliminary data.</text>
</comment>
<proteinExistence type="predicted"/>
<dbReference type="EMBL" id="MHWD01000027">
    <property type="protein sequence ID" value="OHB02991.1"/>
    <property type="molecule type" value="Genomic_DNA"/>
</dbReference>
<evidence type="ECO:0000313" key="6">
    <source>
        <dbReference type="EMBL" id="OHB02991.1"/>
    </source>
</evidence>
<evidence type="ECO:0000256" key="3">
    <source>
        <dbReference type="ARBA" id="ARBA00022840"/>
    </source>
</evidence>
<evidence type="ECO:0000256" key="1">
    <source>
        <dbReference type="ARBA" id="ARBA00022598"/>
    </source>
</evidence>
<dbReference type="InterPro" id="IPR036615">
    <property type="entry name" value="Mur_ligase_C_dom_sf"/>
</dbReference>
<dbReference type="GO" id="GO:0016881">
    <property type="term" value="F:acid-amino acid ligase activity"/>
    <property type="evidence" value="ECO:0007669"/>
    <property type="project" value="InterPro"/>
</dbReference>
<evidence type="ECO:0000313" key="7">
    <source>
        <dbReference type="Proteomes" id="UP000179283"/>
    </source>
</evidence>
<dbReference type="PANTHER" id="PTHR43024:SF1">
    <property type="entry name" value="UDP-N-ACETYLMURAMOYL-TRIPEPTIDE--D-ALANYL-D-ALANINE LIGASE"/>
    <property type="match status" value="1"/>
</dbReference>
<dbReference type="Pfam" id="PF08245">
    <property type="entry name" value="Mur_ligase_M"/>
    <property type="match status" value="1"/>
</dbReference>
<dbReference type="Gene3D" id="3.90.190.20">
    <property type="entry name" value="Mur ligase, C-terminal domain"/>
    <property type="match status" value="1"/>
</dbReference>
<keyword evidence="1" id="KW-0436">Ligase</keyword>